<evidence type="ECO:0008006" key="9">
    <source>
        <dbReference type="Google" id="ProtNLM"/>
    </source>
</evidence>
<reference evidence="7 8" key="1">
    <citation type="journal article" date="2015" name="Genome Biol. Evol.">
        <title>Phylogenomic analyses indicate that early fungi evolved digesting cell walls of algal ancestors of land plants.</title>
        <authorList>
            <person name="Chang Y."/>
            <person name="Wang S."/>
            <person name="Sekimoto S."/>
            <person name="Aerts A.L."/>
            <person name="Choi C."/>
            <person name="Clum A."/>
            <person name="LaButti K.M."/>
            <person name="Lindquist E.A."/>
            <person name="Yee Ngan C."/>
            <person name="Ohm R.A."/>
            <person name="Salamov A.A."/>
            <person name="Grigoriev I.V."/>
            <person name="Spatafora J.W."/>
            <person name="Berbee M.L."/>
        </authorList>
    </citation>
    <scope>NUCLEOTIDE SEQUENCE [LARGE SCALE GENOMIC DNA]</scope>
    <source>
        <strain evidence="7 8">JEL478</strain>
    </source>
</reference>
<evidence type="ECO:0000256" key="1">
    <source>
        <dbReference type="ARBA" id="ARBA00004141"/>
    </source>
</evidence>
<dbReference type="SUPFAM" id="SSF81330">
    <property type="entry name" value="Gated mechanosensitive channel"/>
    <property type="match status" value="1"/>
</dbReference>
<sequence length="238" mass="26517">MSRSYNETSPLLNPTARASETASRHSLRGDIQEKIDEAKVVIEDVVEDLEEKGKQMGKRVNSWFRDWSEFLATTGVASFGVGVVLGGIYSGLLSSFIEDIVLPPFEVLWGNYLGEFYVVLKPGRNGPPYDSLAEAQKDGAITENWGKFIHVLVNTIIITLVLAGLVGFFMRFQRAFSVKQSNFQTCTECTRPIPIRAKRCPFCTSYVRGKKKMQPAEKNTANEKAQADQDEAKVPNIS</sequence>
<keyword evidence="3 6" id="KW-1133">Transmembrane helix</keyword>
<dbReference type="GO" id="GO:0016020">
    <property type="term" value="C:membrane"/>
    <property type="evidence" value="ECO:0007669"/>
    <property type="project" value="UniProtKB-SubCell"/>
</dbReference>
<dbReference type="InterPro" id="IPR036019">
    <property type="entry name" value="MscL_channel"/>
</dbReference>
<dbReference type="EMBL" id="KQ965747">
    <property type="protein sequence ID" value="KXS17288.1"/>
    <property type="molecule type" value="Genomic_DNA"/>
</dbReference>
<feature type="compositionally biased region" description="Basic and acidic residues" evidence="5">
    <location>
        <begin position="225"/>
        <end position="238"/>
    </location>
</feature>
<feature type="region of interest" description="Disordered" evidence="5">
    <location>
        <begin position="210"/>
        <end position="238"/>
    </location>
</feature>
<dbReference type="Gene3D" id="1.10.1200.120">
    <property type="entry name" value="Large-conductance mechanosensitive channel, MscL, domain 1"/>
    <property type="match status" value="1"/>
</dbReference>
<protein>
    <recommendedName>
        <fullName evidence="9">Gated mechanosensitive channel</fullName>
    </recommendedName>
</protein>
<feature type="region of interest" description="Disordered" evidence="5">
    <location>
        <begin position="1"/>
        <end position="27"/>
    </location>
</feature>
<feature type="transmembrane region" description="Helical" evidence="6">
    <location>
        <begin position="70"/>
        <end position="92"/>
    </location>
</feature>
<dbReference type="OMA" id="GAITENW"/>
<dbReference type="AlphaFoldDB" id="A0A139AKR4"/>
<evidence type="ECO:0000256" key="5">
    <source>
        <dbReference type="SAM" id="MobiDB-lite"/>
    </source>
</evidence>
<dbReference type="Pfam" id="PF01741">
    <property type="entry name" value="MscL"/>
    <property type="match status" value="1"/>
</dbReference>
<keyword evidence="2 6" id="KW-0812">Transmembrane</keyword>
<feature type="transmembrane region" description="Helical" evidence="6">
    <location>
        <begin position="148"/>
        <end position="170"/>
    </location>
</feature>
<proteinExistence type="predicted"/>
<evidence type="ECO:0000256" key="2">
    <source>
        <dbReference type="ARBA" id="ARBA00022692"/>
    </source>
</evidence>
<evidence type="ECO:0000256" key="6">
    <source>
        <dbReference type="SAM" id="Phobius"/>
    </source>
</evidence>
<dbReference type="PANTHER" id="PTHR30266">
    <property type="entry name" value="MECHANOSENSITIVE CHANNEL MSCL"/>
    <property type="match status" value="1"/>
</dbReference>
<evidence type="ECO:0000256" key="3">
    <source>
        <dbReference type="ARBA" id="ARBA00022989"/>
    </source>
</evidence>
<keyword evidence="4 6" id="KW-0472">Membrane</keyword>
<name>A0A139AKR4_GONPJ</name>
<organism evidence="7 8">
    <name type="scientific">Gonapodya prolifera (strain JEL478)</name>
    <name type="common">Monoblepharis prolifera</name>
    <dbReference type="NCBI Taxonomy" id="1344416"/>
    <lineage>
        <taxon>Eukaryota</taxon>
        <taxon>Fungi</taxon>
        <taxon>Fungi incertae sedis</taxon>
        <taxon>Chytridiomycota</taxon>
        <taxon>Chytridiomycota incertae sedis</taxon>
        <taxon>Monoblepharidomycetes</taxon>
        <taxon>Monoblepharidales</taxon>
        <taxon>Gonapodyaceae</taxon>
        <taxon>Gonapodya</taxon>
    </lineage>
</organism>
<evidence type="ECO:0000313" key="7">
    <source>
        <dbReference type="EMBL" id="KXS17288.1"/>
    </source>
</evidence>
<feature type="compositionally biased region" description="Polar residues" evidence="5">
    <location>
        <begin position="1"/>
        <end position="21"/>
    </location>
</feature>
<dbReference type="STRING" id="1344416.A0A139AKR4"/>
<evidence type="ECO:0000313" key="8">
    <source>
        <dbReference type="Proteomes" id="UP000070544"/>
    </source>
</evidence>
<dbReference type="Proteomes" id="UP000070544">
    <property type="component" value="Unassembled WGS sequence"/>
</dbReference>
<dbReference type="InterPro" id="IPR037673">
    <property type="entry name" value="MSC/AndL"/>
</dbReference>
<accession>A0A139AKR4</accession>
<dbReference type="OrthoDB" id="10010920at2759"/>
<evidence type="ECO:0000256" key="4">
    <source>
        <dbReference type="ARBA" id="ARBA00023136"/>
    </source>
</evidence>
<gene>
    <name evidence="7" type="ORF">M427DRAFT_133448</name>
</gene>
<dbReference type="GO" id="GO:0008381">
    <property type="term" value="F:mechanosensitive monoatomic ion channel activity"/>
    <property type="evidence" value="ECO:0007669"/>
    <property type="project" value="TreeGrafter"/>
</dbReference>
<comment type="subcellular location">
    <subcellularLocation>
        <location evidence="1">Membrane</location>
        <topology evidence="1">Multi-pass membrane protein</topology>
    </subcellularLocation>
</comment>
<dbReference type="PANTHER" id="PTHR30266:SF2">
    <property type="entry name" value="LARGE-CONDUCTANCE MECHANOSENSITIVE CHANNEL"/>
    <property type="match status" value="1"/>
</dbReference>
<keyword evidence="8" id="KW-1185">Reference proteome</keyword>